<dbReference type="InterPro" id="IPR005064">
    <property type="entry name" value="BUG"/>
</dbReference>
<dbReference type="PANTHER" id="PTHR42928">
    <property type="entry name" value="TRICARBOXYLATE-BINDING PROTEIN"/>
    <property type="match status" value="1"/>
</dbReference>
<organism evidence="2">
    <name type="scientific">uncultured Acetobacteraceae bacterium</name>
    <dbReference type="NCBI Taxonomy" id="169975"/>
    <lineage>
        <taxon>Bacteria</taxon>
        <taxon>Pseudomonadati</taxon>
        <taxon>Pseudomonadota</taxon>
        <taxon>Alphaproteobacteria</taxon>
        <taxon>Acetobacterales</taxon>
        <taxon>Acetobacteraceae</taxon>
        <taxon>environmental samples</taxon>
    </lineage>
</organism>
<dbReference type="Gene3D" id="3.40.190.10">
    <property type="entry name" value="Periplasmic binding protein-like II"/>
    <property type="match status" value="1"/>
</dbReference>
<protein>
    <submittedName>
        <fullName evidence="2">Tricarboxylate transport protein TctC</fullName>
    </submittedName>
</protein>
<evidence type="ECO:0000256" key="1">
    <source>
        <dbReference type="ARBA" id="ARBA00006987"/>
    </source>
</evidence>
<dbReference type="SUPFAM" id="SSF53850">
    <property type="entry name" value="Periplasmic binding protein-like II"/>
    <property type="match status" value="1"/>
</dbReference>
<dbReference type="PANTHER" id="PTHR42928:SF5">
    <property type="entry name" value="BLR1237 PROTEIN"/>
    <property type="match status" value="1"/>
</dbReference>
<gene>
    <name evidence="2" type="ORF">AVDCRST_MAG08-2291</name>
</gene>
<dbReference type="PIRSF" id="PIRSF017082">
    <property type="entry name" value="YflP"/>
    <property type="match status" value="1"/>
</dbReference>
<reference evidence="2" key="1">
    <citation type="submission" date="2020-02" db="EMBL/GenBank/DDBJ databases">
        <authorList>
            <person name="Meier V. D."/>
        </authorList>
    </citation>
    <scope>NUCLEOTIDE SEQUENCE</scope>
    <source>
        <strain evidence="2">AVDCRST_MAG08</strain>
    </source>
</reference>
<dbReference type="EMBL" id="CADCTG010000178">
    <property type="protein sequence ID" value="CAA9254695.1"/>
    <property type="molecule type" value="Genomic_DNA"/>
</dbReference>
<dbReference type="Pfam" id="PF03401">
    <property type="entry name" value="TctC"/>
    <property type="match status" value="1"/>
</dbReference>
<proteinExistence type="inferred from homology"/>
<evidence type="ECO:0000313" key="2">
    <source>
        <dbReference type="EMBL" id="CAA9254695.1"/>
    </source>
</evidence>
<sequence length="322" mass="33991">MPNNGRRGLIAAGFAGLPFTARGQGAWPGERPIGFIVPFPPGGGTDVMARAMVPHLERHLPGARFVVLNRPGAGAEVGYSALAAAAPDGLTVGVVIIPSLQTITIERTPRYRLEDLAYLGSVVDDPGGFFVAPDSPLRTLSDLAAHARANPDKAAVGTAGIGSDDHLLMMGFERLVGARLVHVPFAGQAPTVSALLGRHIAVAAMNIGESLELVKQGQARPLAQASPERGALAPDIPTFKEQGFDLTGGVVRGLAVPAGTPAPVRARLEAALLATMDDPAWQAEAARLHQPLRRMDGAAFTRLVQQEAESLRRLWHERPWKD</sequence>
<dbReference type="Gene3D" id="3.40.190.150">
    <property type="entry name" value="Bordetella uptake gene, domain 1"/>
    <property type="match status" value="1"/>
</dbReference>
<dbReference type="InterPro" id="IPR042100">
    <property type="entry name" value="Bug_dom1"/>
</dbReference>
<accession>A0A6J4IK34</accession>
<dbReference type="AlphaFoldDB" id="A0A6J4IK34"/>
<dbReference type="CDD" id="cd07012">
    <property type="entry name" value="PBP2_Bug_TTT"/>
    <property type="match status" value="1"/>
</dbReference>
<name>A0A6J4IK34_9PROT</name>
<comment type="similarity">
    <text evidence="1">Belongs to the UPF0065 (bug) family.</text>
</comment>